<protein>
    <submittedName>
        <fullName evidence="2">Uncharacterized protein</fullName>
    </submittedName>
</protein>
<evidence type="ECO:0000313" key="2">
    <source>
        <dbReference type="EMBL" id="WIY50822.1"/>
    </source>
</evidence>
<gene>
    <name evidence="2" type="ORF">QRO08_09755</name>
</gene>
<keyword evidence="3" id="KW-1185">Reference proteome</keyword>
<organism evidence="2 3">
    <name type="scientific">Paracidovorax citrulli</name>
    <name type="common">Acidovorax citrulli</name>
    <dbReference type="NCBI Taxonomy" id="80869"/>
    <lineage>
        <taxon>Bacteria</taxon>
        <taxon>Pseudomonadati</taxon>
        <taxon>Pseudomonadota</taxon>
        <taxon>Betaproteobacteria</taxon>
        <taxon>Burkholderiales</taxon>
        <taxon>Comamonadaceae</taxon>
        <taxon>Paracidovorax</taxon>
    </lineage>
</organism>
<feature type="region of interest" description="Disordered" evidence="1">
    <location>
        <begin position="67"/>
        <end position="93"/>
    </location>
</feature>
<name>A0ABY9AVI7_PARCI</name>
<dbReference type="EMBL" id="CP127363">
    <property type="protein sequence ID" value="WIY50822.1"/>
    <property type="molecule type" value="Genomic_DNA"/>
</dbReference>
<evidence type="ECO:0000313" key="3">
    <source>
        <dbReference type="Proteomes" id="UP001242732"/>
    </source>
</evidence>
<reference evidence="2 3" key="1">
    <citation type="submission" date="2023-06" db="EMBL/GenBank/DDBJ databases">
        <authorList>
            <person name="Ham H."/>
            <person name="Park D.S."/>
        </authorList>
    </citation>
    <scope>NUCLEOTIDE SEQUENCE [LARGE SCALE GENOMIC DNA]</scope>
    <source>
        <strain evidence="2 3">KACC 17005</strain>
    </source>
</reference>
<dbReference type="Proteomes" id="UP001242732">
    <property type="component" value="Chromosome"/>
</dbReference>
<dbReference type="RefSeq" id="WP_011795472.1">
    <property type="nucleotide sequence ID" value="NZ_CP023687.1"/>
</dbReference>
<sequence>MTHQETEFHLTIGITVRGVGEHEPVQPYVVDAVQELAHSRLFLAGRIGQGVVSEHDSDHGRVVTTTTVTRGRRPSSGTPTAEEMAAAGPSAPDPADFALGKACDLSGEGGCEACQ</sequence>
<proteinExistence type="predicted"/>
<accession>A0ABY9AVI7</accession>
<evidence type="ECO:0000256" key="1">
    <source>
        <dbReference type="SAM" id="MobiDB-lite"/>
    </source>
</evidence>